<dbReference type="AlphaFoldDB" id="A0A1G7Z6Z2"/>
<reference evidence="2" key="1">
    <citation type="submission" date="2016-10" db="EMBL/GenBank/DDBJ databases">
        <authorList>
            <person name="Varghese N."/>
            <person name="Submissions S."/>
        </authorList>
    </citation>
    <scope>NUCLEOTIDE SEQUENCE [LARGE SCALE GENOMIC DNA]</scope>
    <source>
        <strain evidence="2">DSM 15363</strain>
    </source>
</reference>
<dbReference type="Proteomes" id="UP000199492">
    <property type="component" value="Unassembled WGS sequence"/>
</dbReference>
<accession>A0A1G7Z6Z2</accession>
<sequence length="60" mass="7019">MTSLGAKEIYKFQNVEGYIESFDDVNTETFDVTYDYKGLRNQKNIKLLSPIGIELIDYYN</sequence>
<name>A0A1G7Z6Z2_9FLAO</name>
<keyword evidence="2" id="KW-1185">Reference proteome</keyword>
<gene>
    <name evidence="1" type="ORF">SAMN04489796_1011248</name>
</gene>
<organism evidence="1 2">
    <name type="scientific">Winogradskyella thalassocola</name>
    <dbReference type="NCBI Taxonomy" id="262004"/>
    <lineage>
        <taxon>Bacteria</taxon>
        <taxon>Pseudomonadati</taxon>
        <taxon>Bacteroidota</taxon>
        <taxon>Flavobacteriia</taxon>
        <taxon>Flavobacteriales</taxon>
        <taxon>Flavobacteriaceae</taxon>
        <taxon>Winogradskyella</taxon>
    </lineage>
</organism>
<dbReference type="RefSeq" id="WP_092466685.1">
    <property type="nucleotide sequence ID" value="NZ_FNCZ01000001.1"/>
</dbReference>
<dbReference type="STRING" id="262004.SAMN04489796_1011248"/>
<evidence type="ECO:0000313" key="1">
    <source>
        <dbReference type="EMBL" id="SDH04523.1"/>
    </source>
</evidence>
<dbReference type="EMBL" id="FNCZ01000001">
    <property type="protein sequence ID" value="SDH04523.1"/>
    <property type="molecule type" value="Genomic_DNA"/>
</dbReference>
<protein>
    <submittedName>
        <fullName evidence="1">Uncharacterized protein</fullName>
    </submittedName>
</protein>
<evidence type="ECO:0000313" key="2">
    <source>
        <dbReference type="Proteomes" id="UP000199492"/>
    </source>
</evidence>
<proteinExistence type="predicted"/>